<organism evidence="1 2">
    <name type="scientific">Vigna unguiculata</name>
    <name type="common">Cowpea</name>
    <dbReference type="NCBI Taxonomy" id="3917"/>
    <lineage>
        <taxon>Eukaryota</taxon>
        <taxon>Viridiplantae</taxon>
        <taxon>Streptophyta</taxon>
        <taxon>Embryophyta</taxon>
        <taxon>Tracheophyta</taxon>
        <taxon>Spermatophyta</taxon>
        <taxon>Magnoliopsida</taxon>
        <taxon>eudicotyledons</taxon>
        <taxon>Gunneridae</taxon>
        <taxon>Pentapetalae</taxon>
        <taxon>rosids</taxon>
        <taxon>fabids</taxon>
        <taxon>Fabales</taxon>
        <taxon>Fabaceae</taxon>
        <taxon>Papilionoideae</taxon>
        <taxon>50 kb inversion clade</taxon>
        <taxon>NPAAA clade</taxon>
        <taxon>indigoferoid/millettioid clade</taxon>
        <taxon>Phaseoleae</taxon>
        <taxon>Vigna</taxon>
    </lineage>
</organism>
<evidence type="ECO:0000313" key="1">
    <source>
        <dbReference type="EMBL" id="QCD79198.1"/>
    </source>
</evidence>
<reference evidence="1 2" key="1">
    <citation type="submission" date="2019-04" db="EMBL/GenBank/DDBJ databases">
        <title>An improved genome assembly and genetic linkage map for asparagus bean, Vigna unguiculata ssp. sesquipedialis.</title>
        <authorList>
            <person name="Xia Q."/>
            <person name="Zhang R."/>
            <person name="Dong Y."/>
        </authorList>
    </citation>
    <scope>NUCLEOTIDE SEQUENCE [LARGE SCALE GENOMIC DNA]</scope>
    <source>
        <tissue evidence="1">Leaf</tissue>
    </source>
</reference>
<dbReference type="Proteomes" id="UP000501690">
    <property type="component" value="Linkage Group LG1"/>
</dbReference>
<protein>
    <submittedName>
        <fullName evidence="1">Uncharacterized protein</fullName>
    </submittedName>
</protein>
<dbReference type="EMBL" id="CP039345">
    <property type="protein sequence ID" value="QCD79198.1"/>
    <property type="molecule type" value="Genomic_DNA"/>
</dbReference>
<keyword evidence="2" id="KW-1185">Reference proteome</keyword>
<sequence length="186" mass="20154">MNCRQATHLLMLVFWVPERNHLARKALEGREGFPAGAANSGKLAGIPCTAWRLRVCRQTPTQRQWVCVAAGYGDGLQRNQKCACTNIAPGGGFRPPGNSNNVSGVWYEFCQAVKVDLLGAWRLAVRVPCHVVWKLVVPSGMIYKAFGDASKVWQQVTLGSPYLPVFGDDRVRGTPADVDAGGAGDT</sequence>
<evidence type="ECO:0000313" key="2">
    <source>
        <dbReference type="Proteomes" id="UP000501690"/>
    </source>
</evidence>
<gene>
    <name evidence="1" type="ORF">DEO72_LG1g2837</name>
</gene>
<accession>A0A4D6KNG3</accession>
<proteinExistence type="predicted"/>
<dbReference type="AlphaFoldDB" id="A0A4D6KNG3"/>
<name>A0A4D6KNG3_VIGUN</name>